<feature type="binding site" evidence="8">
    <location>
        <position position="71"/>
    </location>
    <ligand>
        <name>tRNA</name>
        <dbReference type="ChEBI" id="CHEBI:17843"/>
    </ligand>
</feature>
<feature type="site" description="Stabilizes the basic form of H active site to accept a proton" evidence="8">
    <location>
        <position position="98"/>
    </location>
</feature>
<evidence type="ECO:0000256" key="3">
    <source>
        <dbReference type="ARBA" id="ARBA00022801"/>
    </source>
</evidence>
<feature type="binding site" evidence="8">
    <location>
        <position position="17"/>
    </location>
    <ligand>
        <name>tRNA</name>
        <dbReference type="ChEBI" id="CHEBI:17843"/>
    </ligand>
</feature>
<evidence type="ECO:0000256" key="10">
    <source>
        <dbReference type="RuleBase" id="RU004320"/>
    </source>
</evidence>
<dbReference type="EC" id="3.1.1.29" evidence="1 8"/>
<dbReference type="GO" id="GO:0000049">
    <property type="term" value="F:tRNA binding"/>
    <property type="evidence" value="ECO:0007669"/>
    <property type="project" value="UniProtKB-UniRule"/>
</dbReference>
<keyword evidence="2 8" id="KW-0820">tRNA-binding</keyword>
<dbReference type="FunFam" id="3.40.50.1470:FF:000001">
    <property type="entry name" value="Peptidyl-tRNA hydrolase"/>
    <property type="match status" value="1"/>
</dbReference>
<dbReference type="AlphaFoldDB" id="A0A7C1JE30"/>
<dbReference type="Pfam" id="PF01195">
    <property type="entry name" value="Pept_tRNA_hydro"/>
    <property type="match status" value="1"/>
</dbReference>
<reference evidence="11" key="1">
    <citation type="journal article" date="2020" name="mSystems">
        <title>Genome- and Community-Level Interaction Insights into Carbon Utilization and Element Cycling Functions of Hydrothermarchaeota in Hydrothermal Sediment.</title>
        <authorList>
            <person name="Zhou Z."/>
            <person name="Liu Y."/>
            <person name="Xu W."/>
            <person name="Pan J."/>
            <person name="Luo Z.H."/>
            <person name="Li M."/>
        </authorList>
    </citation>
    <scope>NUCLEOTIDE SEQUENCE [LARGE SCALE GENOMIC DNA]</scope>
    <source>
        <strain evidence="11">SpSt-289</strain>
    </source>
</reference>
<dbReference type="HAMAP" id="MF_00083">
    <property type="entry name" value="Pept_tRNA_hydro_bact"/>
    <property type="match status" value="1"/>
</dbReference>
<evidence type="ECO:0000256" key="1">
    <source>
        <dbReference type="ARBA" id="ARBA00013260"/>
    </source>
</evidence>
<feature type="site" description="Discriminates between blocked and unblocked aminoacyl-tRNA" evidence="8">
    <location>
        <position position="12"/>
    </location>
</feature>
<comment type="caution">
    <text evidence="11">The sequence shown here is derived from an EMBL/GenBank/DDBJ whole genome shotgun (WGS) entry which is preliminary data.</text>
</comment>
<dbReference type="EMBL" id="DSMG01000125">
    <property type="protein sequence ID" value="HDX32344.1"/>
    <property type="molecule type" value="Genomic_DNA"/>
</dbReference>
<evidence type="ECO:0000256" key="7">
    <source>
        <dbReference type="ARBA" id="ARBA00050038"/>
    </source>
</evidence>
<evidence type="ECO:0000256" key="5">
    <source>
        <dbReference type="ARBA" id="ARBA00038063"/>
    </source>
</evidence>
<dbReference type="PROSITE" id="PS01195">
    <property type="entry name" value="PEPT_TRNA_HYDROL_1"/>
    <property type="match status" value="1"/>
</dbReference>
<dbReference type="Gene3D" id="3.40.50.1470">
    <property type="entry name" value="Peptidyl-tRNA hydrolase"/>
    <property type="match status" value="1"/>
</dbReference>
<organism evidence="11">
    <name type="scientific">Caldilinea aerophila</name>
    <dbReference type="NCBI Taxonomy" id="133453"/>
    <lineage>
        <taxon>Bacteria</taxon>
        <taxon>Bacillati</taxon>
        <taxon>Chloroflexota</taxon>
        <taxon>Caldilineae</taxon>
        <taxon>Caldilineales</taxon>
        <taxon>Caldilineaceae</taxon>
        <taxon>Caldilinea</taxon>
    </lineage>
</organism>
<comment type="catalytic activity">
    <reaction evidence="6 8 9">
        <text>an N-acyl-L-alpha-aminoacyl-tRNA + H2O = an N-acyl-L-amino acid + a tRNA + H(+)</text>
        <dbReference type="Rhea" id="RHEA:54448"/>
        <dbReference type="Rhea" id="RHEA-COMP:10123"/>
        <dbReference type="Rhea" id="RHEA-COMP:13883"/>
        <dbReference type="ChEBI" id="CHEBI:15377"/>
        <dbReference type="ChEBI" id="CHEBI:15378"/>
        <dbReference type="ChEBI" id="CHEBI:59874"/>
        <dbReference type="ChEBI" id="CHEBI:78442"/>
        <dbReference type="ChEBI" id="CHEBI:138191"/>
        <dbReference type="EC" id="3.1.1.29"/>
    </reaction>
</comment>
<evidence type="ECO:0000256" key="4">
    <source>
        <dbReference type="ARBA" id="ARBA00022884"/>
    </source>
</evidence>
<name>A0A7C1JE30_9CHLR</name>
<comment type="subcellular location">
    <subcellularLocation>
        <location evidence="8">Cytoplasm</location>
    </subcellularLocation>
</comment>
<dbReference type="InterPro" id="IPR001328">
    <property type="entry name" value="Pept_tRNA_hydro"/>
</dbReference>
<dbReference type="PANTHER" id="PTHR17224">
    <property type="entry name" value="PEPTIDYL-TRNA HYDROLASE"/>
    <property type="match status" value="1"/>
</dbReference>
<feature type="binding site" evidence="8">
    <location>
        <position position="119"/>
    </location>
    <ligand>
        <name>tRNA</name>
        <dbReference type="ChEBI" id="CHEBI:17843"/>
    </ligand>
</feature>
<evidence type="ECO:0000256" key="9">
    <source>
        <dbReference type="RuleBase" id="RU000673"/>
    </source>
</evidence>
<comment type="similarity">
    <text evidence="5 8 10">Belongs to the PTH family.</text>
</comment>
<keyword evidence="8" id="KW-0963">Cytoplasm</keyword>
<comment type="subunit">
    <text evidence="8">Monomer.</text>
</comment>
<evidence type="ECO:0000256" key="6">
    <source>
        <dbReference type="ARBA" id="ARBA00048707"/>
    </source>
</evidence>
<keyword evidence="4 8" id="KW-0694">RNA-binding</keyword>
<dbReference type="CDD" id="cd00462">
    <property type="entry name" value="PTH"/>
    <property type="match status" value="1"/>
</dbReference>
<evidence type="ECO:0000313" key="11">
    <source>
        <dbReference type="EMBL" id="HDX32344.1"/>
    </source>
</evidence>
<feature type="binding site" evidence="8">
    <location>
        <position position="73"/>
    </location>
    <ligand>
        <name>tRNA</name>
        <dbReference type="ChEBI" id="CHEBI:17843"/>
    </ligand>
</feature>
<feature type="active site" description="Proton acceptor" evidence="8">
    <location>
        <position position="22"/>
    </location>
</feature>
<comment type="function">
    <text evidence="8">Hydrolyzes ribosome-free peptidyl-tRNAs (with 1 or more amino acids incorporated), which drop off the ribosome during protein synthesis, or as a result of ribosome stalling.</text>
</comment>
<sequence>MADVKMIVGLGNPGPQYSRNRHNIGFQCIELCAQRWGIALDRLQMRAQTGSGSVMREGLRQKVLLVKPLTFMNASGEAVAPLARFHRIEPSSILVIHDDLDLPAGKLRLRPGGSSGGQNGVRSIIEHLGTQEFARIRVGIGRPPHGMDPAAYVLQNFSEEEEAIFAPLRERVVEAAACWLFEGIERAMNRFNG</sequence>
<evidence type="ECO:0000256" key="8">
    <source>
        <dbReference type="HAMAP-Rule" id="MF_00083"/>
    </source>
</evidence>
<dbReference type="GO" id="GO:0004045">
    <property type="term" value="F:peptidyl-tRNA hydrolase activity"/>
    <property type="evidence" value="ECO:0007669"/>
    <property type="project" value="UniProtKB-UniRule"/>
</dbReference>
<dbReference type="NCBIfam" id="TIGR00447">
    <property type="entry name" value="pth"/>
    <property type="match status" value="1"/>
</dbReference>
<keyword evidence="3 8" id="KW-0378">Hydrolase</keyword>
<dbReference type="GO" id="GO:0005737">
    <property type="term" value="C:cytoplasm"/>
    <property type="evidence" value="ECO:0007669"/>
    <property type="project" value="UniProtKB-SubCell"/>
</dbReference>
<dbReference type="SUPFAM" id="SSF53178">
    <property type="entry name" value="Peptidyl-tRNA hydrolase-like"/>
    <property type="match status" value="1"/>
</dbReference>
<accession>A0A7C1JE30</accession>
<dbReference type="InterPro" id="IPR018171">
    <property type="entry name" value="Pept_tRNA_hydro_CS"/>
</dbReference>
<dbReference type="GO" id="GO:0006515">
    <property type="term" value="P:protein quality control for misfolded or incompletely synthesized proteins"/>
    <property type="evidence" value="ECO:0007669"/>
    <property type="project" value="UniProtKB-UniRule"/>
</dbReference>
<evidence type="ECO:0000256" key="2">
    <source>
        <dbReference type="ARBA" id="ARBA00022555"/>
    </source>
</evidence>
<dbReference type="PANTHER" id="PTHR17224:SF1">
    <property type="entry name" value="PEPTIDYL-TRNA HYDROLASE"/>
    <property type="match status" value="1"/>
</dbReference>
<gene>
    <name evidence="8" type="primary">pth</name>
    <name evidence="11" type="ORF">ENQ20_12790</name>
</gene>
<protein>
    <recommendedName>
        <fullName evidence="7 8">Peptidyl-tRNA hydrolase</fullName>
        <shortName evidence="8">Pth</shortName>
        <ecNumber evidence="1 8">3.1.1.29</ecNumber>
    </recommendedName>
</protein>
<proteinExistence type="inferred from homology"/>
<dbReference type="GO" id="GO:0072344">
    <property type="term" value="P:rescue of stalled ribosome"/>
    <property type="evidence" value="ECO:0007669"/>
    <property type="project" value="UniProtKB-UniRule"/>
</dbReference>
<comment type="function">
    <text evidence="8">Catalyzes the release of premature peptidyl moieties from peptidyl-tRNA molecules trapped in stalled 50S ribosomal subunits, and thus maintains levels of free tRNAs and 50S ribosomes.</text>
</comment>
<dbReference type="InterPro" id="IPR036416">
    <property type="entry name" value="Pept_tRNA_hydro_sf"/>
</dbReference>